<dbReference type="EMBL" id="QXGL01000007">
    <property type="protein sequence ID" value="RSX51391.1"/>
    <property type="molecule type" value="Genomic_DNA"/>
</dbReference>
<evidence type="ECO:0000256" key="1">
    <source>
        <dbReference type="SAM" id="MobiDB-lite"/>
    </source>
</evidence>
<dbReference type="AlphaFoldDB" id="A0A430FF40"/>
<proteinExistence type="predicted"/>
<evidence type="ECO:0000313" key="2">
    <source>
        <dbReference type="EMBL" id="RSX51391.1"/>
    </source>
</evidence>
<dbReference type="Proteomes" id="UP000287533">
    <property type="component" value="Unassembled WGS sequence"/>
</dbReference>
<accession>A0A430FF40</accession>
<organism evidence="2 3">
    <name type="scientific">Bifidobacterium goeldii</name>
    <dbReference type="NCBI Taxonomy" id="2306975"/>
    <lineage>
        <taxon>Bacteria</taxon>
        <taxon>Bacillati</taxon>
        <taxon>Actinomycetota</taxon>
        <taxon>Actinomycetes</taxon>
        <taxon>Bifidobacteriales</taxon>
        <taxon>Bifidobacteriaceae</taxon>
        <taxon>Bifidobacterium</taxon>
    </lineage>
</organism>
<reference evidence="2 3" key="1">
    <citation type="submission" date="2018-09" db="EMBL/GenBank/DDBJ databases">
        <title>Characterization of the phylogenetic diversity of five novel species belonging to the genus Bifidobacterium.</title>
        <authorList>
            <person name="Lugli G.A."/>
            <person name="Duranti S."/>
            <person name="Milani C."/>
        </authorList>
    </citation>
    <scope>NUCLEOTIDE SEQUENCE [LARGE SCALE GENOMIC DNA]</scope>
    <source>
        <strain evidence="2 3">2034B</strain>
    </source>
</reference>
<name>A0A430FF40_9BIFI</name>
<sequence length="277" mass="31692">MGSQAGRPAQVPSVYHVNMDDVIIISQAKKFCGQARFDRYLNDASQDPTTALSLCKWNHRFAGVLHEQIGYVEIAVRNAIDRQLRVMALNEHNDEQWTSEEHEPVLVSKLISKQIREARHLAMAALPGQPISHDDVLSKLMWGTWVKMIGLPEHSERTTLQRELWQLQIAQAFPNTQQDESGRQAVARNLAYLRGVRNKAAHFDNLYTAADQKRRIINASMYLLTAIDKNFARGWLDISRLRREANTKNALLDKTRQNQPALPAHVEIRPRAPHRKD</sequence>
<keyword evidence="3" id="KW-1185">Reference proteome</keyword>
<gene>
    <name evidence="2" type="ORF">D2E25_1825</name>
</gene>
<feature type="region of interest" description="Disordered" evidence="1">
    <location>
        <begin position="258"/>
        <end position="277"/>
    </location>
</feature>
<evidence type="ECO:0000313" key="3">
    <source>
        <dbReference type="Proteomes" id="UP000287533"/>
    </source>
</evidence>
<protein>
    <submittedName>
        <fullName evidence="2">Ycg4K</fullName>
    </submittedName>
</protein>
<comment type="caution">
    <text evidence="2">The sequence shown here is derived from an EMBL/GenBank/DDBJ whole genome shotgun (WGS) entry which is preliminary data.</text>
</comment>